<feature type="domain" description="MULE transposase" evidence="2">
    <location>
        <begin position="40"/>
        <end position="121"/>
    </location>
</feature>
<protein>
    <recommendedName>
        <fullName evidence="2">MULE transposase domain-containing protein</fullName>
    </recommendedName>
</protein>
<dbReference type="Proteomes" id="UP001633002">
    <property type="component" value="Unassembled WGS sequence"/>
</dbReference>
<dbReference type="PANTHER" id="PTHR31973">
    <property type="entry name" value="POLYPROTEIN, PUTATIVE-RELATED"/>
    <property type="match status" value="1"/>
</dbReference>
<dbReference type="AlphaFoldDB" id="A0ABD3HPV9"/>
<reference evidence="3 4" key="1">
    <citation type="submission" date="2024-09" db="EMBL/GenBank/DDBJ databases">
        <title>Chromosome-scale assembly of Riccia sorocarpa.</title>
        <authorList>
            <person name="Paukszto L."/>
        </authorList>
    </citation>
    <scope>NUCLEOTIDE SEQUENCE [LARGE SCALE GENOMIC DNA]</scope>
    <source>
        <strain evidence="3">LP-2024</strain>
        <tissue evidence="3">Aerial parts of the thallus</tissue>
    </source>
</reference>
<accession>A0ABD3HPV9</accession>
<dbReference type="InterPro" id="IPR018289">
    <property type="entry name" value="MULE_transposase_dom"/>
</dbReference>
<proteinExistence type="predicted"/>
<evidence type="ECO:0000259" key="2">
    <source>
        <dbReference type="Pfam" id="PF10551"/>
    </source>
</evidence>
<name>A0ABD3HPV9_9MARC</name>
<keyword evidence="4" id="KW-1185">Reference proteome</keyword>
<organism evidence="3 4">
    <name type="scientific">Riccia sorocarpa</name>
    <dbReference type="NCBI Taxonomy" id="122646"/>
    <lineage>
        <taxon>Eukaryota</taxon>
        <taxon>Viridiplantae</taxon>
        <taxon>Streptophyta</taxon>
        <taxon>Embryophyta</taxon>
        <taxon>Marchantiophyta</taxon>
        <taxon>Marchantiopsida</taxon>
        <taxon>Marchantiidae</taxon>
        <taxon>Marchantiales</taxon>
        <taxon>Ricciaceae</taxon>
        <taxon>Riccia</taxon>
    </lineage>
</organism>
<dbReference type="EMBL" id="JBJQOH010000003">
    <property type="protein sequence ID" value="KAL3693443.1"/>
    <property type="molecule type" value="Genomic_DNA"/>
</dbReference>
<evidence type="ECO:0000313" key="4">
    <source>
        <dbReference type="Proteomes" id="UP001633002"/>
    </source>
</evidence>
<feature type="compositionally biased region" description="Acidic residues" evidence="1">
    <location>
        <begin position="10"/>
        <end position="25"/>
    </location>
</feature>
<evidence type="ECO:0000313" key="3">
    <source>
        <dbReference type="EMBL" id="KAL3693443.1"/>
    </source>
</evidence>
<dbReference type="PANTHER" id="PTHR31973:SF187">
    <property type="entry name" value="MUTATOR TRANSPOSASE MUDRA PROTEIN"/>
    <property type="match status" value="1"/>
</dbReference>
<comment type="caution">
    <text evidence="3">The sequence shown here is derived from an EMBL/GenBank/DDBJ whole genome shotgun (WGS) entry which is preliminary data.</text>
</comment>
<sequence length="137" mass="15582">MVRSTFTNSDGEDLDEEDIFDDKEDCDDEVKKAEDGSIGKTKKYPTQLFIAIVVDGNIQIVTLAYVTAPRKNYEKWMWFLQNLLASIEGLSNPNMMIVSDWQKVLEKAVAEVLPSNHHHHLLMNVQKHFGKAAGKVF</sequence>
<gene>
    <name evidence="3" type="ORF">R1sor_007094</name>
</gene>
<feature type="region of interest" description="Disordered" evidence="1">
    <location>
        <begin position="1"/>
        <end position="25"/>
    </location>
</feature>
<dbReference type="Pfam" id="PF10551">
    <property type="entry name" value="MULE"/>
    <property type="match status" value="1"/>
</dbReference>
<evidence type="ECO:0000256" key="1">
    <source>
        <dbReference type="SAM" id="MobiDB-lite"/>
    </source>
</evidence>